<evidence type="ECO:0000313" key="2">
    <source>
        <dbReference type="EMBL" id="KAG5186103.1"/>
    </source>
</evidence>
<proteinExistence type="predicted"/>
<keyword evidence="3" id="KW-1185">Reference proteome</keyword>
<evidence type="ECO:0000256" key="1">
    <source>
        <dbReference type="SAM" id="SignalP"/>
    </source>
</evidence>
<feature type="signal peptide" evidence="1">
    <location>
        <begin position="1"/>
        <end position="21"/>
    </location>
</feature>
<sequence>MGCSAMLAAALSSTHVPICSCHQCSRNGYDNVTAETGLSDKFAVQCLKALRAHAMEIAAELTVIHSLQACKYVSEILNAIVVLNDRRLLYQCTTCSHLLPTLSTYCNQYTRVRCIVQQAEAAAEEGAGGGQADAADIAEEAGDGDNAGAAAVAVEHVIEVAAPCRAEARAPAQLFLPVLLRTYHTAAEFAALASDPASVIVQRAPLLHNVNAHMLAGMAKHDDNLRELARTLRAGGVTLLDLLVLVQRRRLRRLRSGGHDLPAVVGDLELFGFCARKKKQKGRKRRTFDAFRVRRPMATVTAVELAVVRTVRKALSPVLSRFFGGAALEFAAALGGCYWAARSVTSGTAVMLRVVALTDCVEFVTCCRAGAAAAAIAPAM</sequence>
<evidence type="ECO:0000313" key="3">
    <source>
        <dbReference type="Proteomes" id="UP000664859"/>
    </source>
</evidence>
<keyword evidence="1" id="KW-0732">Signal</keyword>
<accession>A0A835Z459</accession>
<dbReference type="Proteomes" id="UP000664859">
    <property type="component" value="Unassembled WGS sequence"/>
</dbReference>
<organism evidence="2 3">
    <name type="scientific">Tribonema minus</name>
    <dbReference type="NCBI Taxonomy" id="303371"/>
    <lineage>
        <taxon>Eukaryota</taxon>
        <taxon>Sar</taxon>
        <taxon>Stramenopiles</taxon>
        <taxon>Ochrophyta</taxon>
        <taxon>PX clade</taxon>
        <taxon>Xanthophyceae</taxon>
        <taxon>Tribonematales</taxon>
        <taxon>Tribonemataceae</taxon>
        <taxon>Tribonema</taxon>
    </lineage>
</organism>
<gene>
    <name evidence="2" type="ORF">JKP88DRAFT_244184</name>
</gene>
<protein>
    <submittedName>
        <fullName evidence="2">Uncharacterized protein</fullName>
    </submittedName>
</protein>
<comment type="caution">
    <text evidence="2">The sequence shown here is derived from an EMBL/GenBank/DDBJ whole genome shotgun (WGS) entry which is preliminary data.</text>
</comment>
<reference evidence="2" key="1">
    <citation type="submission" date="2021-02" db="EMBL/GenBank/DDBJ databases">
        <title>First Annotated Genome of the Yellow-green Alga Tribonema minus.</title>
        <authorList>
            <person name="Mahan K.M."/>
        </authorList>
    </citation>
    <scope>NUCLEOTIDE SEQUENCE</scope>
    <source>
        <strain evidence="2">UTEX B ZZ1240</strain>
    </source>
</reference>
<dbReference type="EMBL" id="JAFCMP010000113">
    <property type="protein sequence ID" value="KAG5186103.1"/>
    <property type="molecule type" value="Genomic_DNA"/>
</dbReference>
<name>A0A835Z459_9STRA</name>
<dbReference type="AlphaFoldDB" id="A0A835Z459"/>
<feature type="chain" id="PRO_5033023408" evidence="1">
    <location>
        <begin position="22"/>
        <end position="380"/>
    </location>
</feature>